<evidence type="ECO:0000313" key="1">
    <source>
        <dbReference type="EMBL" id="KAI5677935.1"/>
    </source>
</evidence>
<dbReference type="Proteomes" id="UP001060085">
    <property type="component" value="Linkage Group LG02"/>
</dbReference>
<proteinExistence type="predicted"/>
<dbReference type="EMBL" id="CM044702">
    <property type="protein sequence ID" value="KAI5677935.1"/>
    <property type="molecule type" value="Genomic_DNA"/>
</dbReference>
<gene>
    <name evidence="1" type="ORF">M9H77_08885</name>
</gene>
<evidence type="ECO:0000313" key="2">
    <source>
        <dbReference type="Proteomes" id="UP001060085"/>
    </source>
</evidence>
<comment type="caution">
    <text evidence="1">The sequence shown here is derived from an EMBL/GenBank/DDBJ whole genome shotgun (WGS) entry which is preliminary data.</text>
</comment>
<protein>
    <submittedName>
        <fullName evidence="1">Uncharacterized protein</fullName>
    </submittedName>
</protein>
<name>A0ACC0BZ45_CATRO</name>
<organism evidence="1 2">
    <name type="scientific">Catharanthus roseus</name>
    <name type="common">Madagascar periwinkle</name>
    <name type="synonym">Vinca rosea</name>
    <dbReference type="NCBI Taxonomy" id="4058"/>
    <lineage>
        <taxon>Eukaryota</taxon>
        <taxon>Viridiplantae</taxon>
        <taxon>Streptophyta</taxon>
        <taxon>Embryophyta</taxon>
        <taxon>Tracheophyta</taxon>
        <taxon>Spermatophyta</taxon>
        <taxon>Magnoliopsida</taxon>
        <taxon>eudicotyledons</taxon>
        <taxon>Gunneridae</taxon>
        <taxon>Pentapetalae</taxon>
        <taxon>asterids</taxon>
        <taxon>lamiids</taxon>
        <taxon>Gentianales</taxon>
        <taxon>Apocynaceae</taxon>
        <taxon>Rauvolfioideae</taxon>
        <taxon>Vinceae</taxon>
        <taxon>Catharanthinae</taxon>
        <taxon>Catharanthus</taxon>
    </lineage>
</organism>
<reference evidence="2" key="1">
    <citation type="journal article" date="2023" name="Nat. Plants">
        <title>Single-cell RNA sequencing provides a high-resolution roadmap for understanding the multicellular compartmentation of specialized metabolism.</title>
        <authorList>
            <person name="Sun S."/>
            <person name="Shen X."/>
            <person name="Li Y."/>
            <person name="Li Y."/>
            <person name="Wang S."/>
            <person name="Li R."/>
            <person name="Zhang H."/>
            <person name="Shen G."/>
            <person name="Guo B."/>
            <person name="Wei J."/>
            <person name="Xu J."/>
            <person name="St-Pierre B."/>
            <person name="Chen S."/>
            <person name="Sun C."/>
        </authorList>
    </citation>
    <scope>NUCLEOTIDE SEQUENCE [LARGE SCALE GENOMIC DNA]</scope>
</reference>
<accession>A0ACC0BZ45</accession>
<sequence>MAEFAEILVITVILVGTFSPIMSDAINHKYQKGDSVPLYANKIGPFHNPSETYPYYNLPFCTPDYPKEKGESLGEVLNGDHLVTAPYKLDFLVNKSSEVVCRKNLTKDEVSQFQTAVAQDYYLQMYYDDLPIWAFTGKTERDGESSPDEYRYFIYTHLHFDIFYNGNNVIEISVRSAHTGLTELAADKVVDVEFLYSVKWKEIDSPFEKRMDKYTASAQLPRHLEIHQLSIMNSFWTILILIGFLLALYVRVLRKDFYKFGNDVELADDQEETGWKILHGDVFRYPNYKALFAAAMGCGTQLLAVVVSILILGLFGFFRPYDRGVIQIALIITYALTCGLGGFTAGSFYHQLEGNEWVRNLCLTGCLFCGPLFLAFCFLNTVASIYGTTVKLPLGTVVMIFVMLLFLGLPLLLLGGSYGRRIISKFEAPCRTTKCVREIPRQRWYRGILPQMALAGFLPFGAIYIELYYILASIWGHRIYTLYGMLCIAFSLLVITTALVSIGLTYFQLAAEDHRWWWRSFLCGGSTGLYLFAYSFFYYFQRSDMKGLMQTSFFFGYMTCFSYAIFLLLGTVGFRASLLFVRYIYSNIKCD</sequence>
<keyword evidence="2" id="KW-1185">Reference proteome</keyword>